<dbReference type="RefSeq" id="WP_144914000.1">
    <property type="nucleotide sequence ID" value="NZ_VLLI01000009.1"/>
</dbReference>
<keyword evidence="3" id="KW-1185">Reference proteome</keyword>
<proteinExistence type="predicted"/>
<gene>
    <name evidence="2" type="ORF">JN11_03146</name>
</gene>
<evidence type="ECO:0000313" key="3">
    <source>
        <dbReference type="Proteomes" id="UP000317010"/>
    </source>
</evidence>
<evidence type="ECO:0000259" key="1">
    <source>
        <dbReference type="Pfam" id="PF14129"/>
    </source>
</evidence>
<name>A0A562TX04_9SPHI</name>
<dbReference type="PROSITE" id="PS51257">
    <property type="entry name" value="PROKAR_LIPOPROTEIN"/>
    <property type="match status" value="1"/>
</dbReference>
<sequence length="132" mass="15245">MRKYITLFFSVTFFLYACKGDKTPAGIIKHDQMVSLLTDVHIIDGSLYSVQQTPDTLYKYGSGKYRALFKRYGIDTAQFRRSMKYYASQPTEMGAMYDQILANLKVKIDSLNKIQSKNIQQKQNALSPNQHR</sequence>
<dbReference type="Pfam" id="PF14129">
    <property type="entry name" value="DUF4296"/>
    <property type="match status" value="1"/>
</dbReference>
<evidence type="ECO:0000313" key="2">
    <source>
        <dbReference type="EMBL" id="TWI98067.1"/>
    </source>
</evidence>
<protein>
    <submittedName>
        <fullName evidence="2">Uncharacterized protein DUF4296</fullName>
    </submittedName>
</protein>
<reference evidence="2 3" key="1">
    <citation type="submission" date="2019-07" db="EMBL/GenBank/DDBJ databases">
        <title>Genomic Encyclopedia of Archaeal and Bacterial Type Strains, Phase II (KMG-II): from individual species to whole genera.</title>
        <authorList>
            <person name="Goeker M."/>
        </authorList>
    </citation>
    <scope>NUCLEOTIDE SEQUENCE [LARGE SCALE GENOMIC DNA]</scope>
    <source>
        <strain evidence="2 3">ATCC BAA-1854</strain>
    </source>
</reference>
<organism evidence="2 3">
    <name type="scientific">Mucilaginibacter frigoritolerans</name>
    <dbReference type="NCBI Taxonomy" id="652788"/>
    <lineage>
        <taxon>Bacteria</taxon>
        <taxon>Pseudomonadati</taxon>
        <taxon>Bacteroidota</taxon>
        <taxon>Sphingobacteriia</taxon>
        <taxon>Sphingobacteriales</taxon>
        <taxon>Sphingobacteriaceae</taxon>
        <taxon>Mucilaginibacter</taxon>
    </lineage>
</organism>
<dbReference type="Proteomes" id="UP000317010">
    <property type="component" value="Unassembled WGS sequence"/>
</dbReference>
<comment type="caution">
    <text evidence="2">The sequence shown here is derived from an EMBL/GenBank/DDBJ whole genome shotgun (WGS) entry which is preliminary data.</text>
</comment>
<dbReference type="InterPro" id="IPR025381">
    <property type="entry name" value="DUF4296"/>
</dbReference>
<accession>A0A562TX04</accession>
<dbReference type="EMBL" id="VLLI01000009">
    <property type="protein sequence ID" value="TWI98067.1"/>
    <property type="molecule type" value="Genomic_DNA"/>
</dbReference>
<dbReference type="OrthoDB" id="678784at2"/>
<feature type="domain" description="DUF4296" evidence="1">
    <location>
        <begin position="24"/>
        <end position="108"/>
    </location>
</feature>
<dbReference type="AlphaFoldDB" id="A0A562TX04"/>